<evidence type="ECO:0000313" key="6">
    <source>
        <dbReference type="Proteomes" id="UP001246473"/>
    </source>
</evidence>
<keyword evidence="3" id="KW-0547">Nucleotide-binding</keyword>
<evidence type="ECO:0000259" key="4">
    <source>
        <dbReference type="PROSITE" id="PS50011"/>
    </source>
</evidence>
<dbReference type="Proteomes" id="UP001246473">
    <property type="component" value="Unassembled WGS sequence"/>
</dbReference>
<dbReference type="SMART" id="SM00364">
    <property type="entry name" value="LRR_BAC"/>
    <property type="match status" value="5"/>
</dbReference>
<dbReference type="Gene3D" id="3.80.10.10">
    <property type="entry name" value="Ribonuclease Inhibitor"/>
    <property type="match status" value="2"/>
</dbReference>
<dbReference type="Pfam" id="PF00560">
    <property type="entry name" value="LRR_1"/>
    <property type="match status" value="1"/>
</dbReference>
<dbReference type="InterPro" id="IPR001611">
    <property type="entry name" value="Leu-rich_rpt"/>
</dbReference>
<dbReference type="InterPro" id="IPR001245">
    <property type="entry name" value="Ser-Thr/Tyr_kinase_cat_dom"/>
</dbReference>
<evidence type="ECO:0000256" key="2">
    <source>
        <dbReference type="ARBA" id="ARBA00022737"/>
    </source>
</evidence>
<comment type="caution">
    <text evidence="5">The sequence shown here is derived from an EMBL/GenBank/DDBJ whole genome shotgun (WGS) entry which is preliminary data.</text>
</comment>
<dbReference type="Gene3D" id="3.30.200.20">
    <property type="entry name" value="Phosphorylase Kinase, domain 1"/>
    <property type="match status" value="1"/>
</dbReference>
<dbReference type="PANTHER" id="PTHR48051">
    <property type="match status" value="1"/>
</dbReference>
<reference evidence="5" key="1">
    <citation type="submission" date="2022-08" db="EMBL/GenBank/DDBJ databases">
        <authorList>
            <person name="Kim S.-J."/>
        </authorList>
    </citation>
    <scope>NUCLEOTIDE SEQUENCE</scope>
    <source>
        <strain evidence="5">KJ</strain>
    </source>
</reference>
<evidence type="ECO:0000256" key="3">
    <source>
        <dbReference type="PROSITE-ProRule" id="PRU10141"/>
    </source>
</evidence>
<dbReference type="AlphaFoldDB" id="A0AAP5Q9R5"/>
<sequence length="459" mass="49393">MTTTLEQLRAGQLAGTRRLTLADGLSEFPREIFDLADTLEILDLSGNALSTLPDDLPRLRKLRIIFASDNRFTELPEVLGQCSQLSMVGFKANRIRDVSGKSLPSLLRWLILTDNEVEVLPPEIGACSQLQKLMLAGNRLRALPEEMAACSRLELLRLAANQLDELPAWLLRLPRLAWLAYAGNPFSEALAASALIDTPIAAIQWNVLELEAQLGEGASGVIYRAALSARHDEASRPVAVKLFKGAVTSDGLPDCEMAACIRAGDHPNLIPVVGKVKDHPAGAHGLVMELIDPQFANLAGPPSLESCTRDVYREGMRFGLASVLRIAYGIASAACHLHRQGVMHGDLYAHNILHGAGSDQGSVLLGDFGAASFHIADNRDFSDALQRLEVRAYGCLLEELIERCDGLDANVDIAAKLVALKAHCLSEDIGSRPLFDDIAAVLRPLSGAGDRDTAALAAV</sequence>
<dbReference type="SMART" id="SM00369">
    <property type="entry name" value="LRR_TYP"/>
    <property type="match status" value="5"/>
</dbReference>
<dbReference type="PROSITE" id="PS00107">
    <property type="entry name" value="PROTEIN_KINASE_ATP"/>
    <property type="match status" value="1"/>
</dbReference>
<dbReference type="GO" id="GO:0004672">
    <property type="term" value="F:protein kinase activity"/>
    <property type="evidence" value="ECO:0007669"/>
    <property type="project" value="InterPro"/>
</dbReference>
<dbReference type="EMBL" id="JANSLM010000005">
    <property type="protein sequence ID" value="MDT8839274.1"/>
    <property type="molecule type" value="Genomic_DNA"/>
</dbReference>
<keyword evidence="5" id="KW-0808">Transferase</keyword>
<dbReference type="RefSeq" id="WP_106354523.1">
    <property type="nucleotide sequence ID" value="NZ_JANSLM010000005.1"/>
</dbReference>
<dbReference type="InterPro" id="IPR017441">
    <property type="entry name" value="Protein_kinase_ATP_BS"/>
</dbReference>
<dbReference type="SUPFAM" id="SSF56112">
    <property type="entry name" value="Protein kinase-like (PK-like)"/>
    <property type="match status" value="1"/>
</dbReference>
<keyword evidence="5" id="KW-0418">Kinase</keyword>
<dbReference type="SUPFAM" id="SSF52058">
    <property type="entry name" value="L domain-like"/>
    <property type="match status" value="1"/>
</dbReference>
<organism evidence="5 6">
    <name type="scientific">Paraburkholderia fungorum</name>
    <dbReference type="NCBI Taxonomy" id="134537"/>
    <lineage>
        <taxon>Bacteria</taxon>
        <taxon>Pseudomonadati</taxon>
        <taxon>Pseudomonadota</taxon>
        <taxon>Betaproteobacteria</taxon>
        <taxon>Burkholderiales</taxon>
        <taxon>Burkholderiaceae</taxon>
        <taxon>Paraburkholderia</taxon>
    </lineage>
</organism>
<dbReference type="Gene3D" id="1.10.510.10">
    <property type="entry name" value="Transferase(Phosphotransferase) domain 1"/>
    <property type="match status" value="1"/>
</dbReference>
<dbReference type="GO" id="GO:0005524">
    <property type="term" value="F:ATP binding"/>
    <property type="evidence" value="ECO:0007669"/>
    <property type="project" value="UniProtKB-UniRule"/>
</dbReference>
<dbReference type="PANTHER" id="PTHR48051:SF1">
    <property type="entry name" value="RAS SUPPRESSOR PROTEIN 1"/>
    <property type="match status" value="1"/>
</dbReference>
<dbReference type="InterPro" id="IPR003591">
    <property type="entry name" value="Leu-rich_rpt_typical-subtyp"/>
</dbReference>
<evidence type="ECO:0000256" key="1">
    <source>
        <dbReference type="ARBA" id="ARBA00022614"/>
    </source>
</evidence>
<dbReference type="InterPro" id="IPR011009">
    <property type="entry name" value="Kinase-like_dom_sf"/>
</dbReference>
<feature type="binding site" evidence="3">
    <location>
        <position position="241"/>
    </location>
    <ligand>
        <name>ATP</name>
        <dbReference type="ChEBI" id="CHEBI:30616"/>
    </ligand>
</feature>
<dbReference type="GO" id="GO:0005737">
    <property type="term" value="C:cytoplasm"/>
    <property type="evidence" value="ECO:0007669"/>
    <property type="project" value="TreeGrafter"/>
</dbReference>
<keyword evidence="1" id="KW-0433">Leucine-rich repeat</keyword>
<feature type="domain" description="Protein kinase" evidence="4">
    <location>
        <begin position="208"/>
        <end position="459"/>
    </location>
</feature>
<name>A0AAP5Q9R5_9BURK</name>
<keyword evidence="3" id="KW-0067">ATP-binding</keyword>
<evidence type="ECO:0000313" key="5">
    <source>
        <dbReference type="EMBL" id="MDT8839274.1"/>
    </source>
</evidence>
<keyword evidence="2" id="KW-0677">Repeat</keyword>
<gene>
    <name evidence="5" type="ORF">ParKJ_17790</name>
</gene>
<dbReference type="InterPro" id="IPR050216">
    <property type="entry name" value="LRR_domain-containing"/>
</dbReference>
<dbReference type="InterPro" id="IPR000719">
    <property type="entry name" value="Prot_kinase_dom"/>
</dbReference>
<dbReference type="PROSITE" id="PS51450">
    <property type="entry name" value="LRR"/>
    <property type="match status" value="1"/>
</dbReference>
<dbReference type="Pfam" id="PF07714">
    <property type="entry name" value="PK_Tyr_Ser-Thr"/>
    <property type="match status" value="1"/>
</dbReference>
<proteinExistence type="predicted"/>
<dbReference type="InterPro" id="IPR032675">
    <property type="entry name" value="LRR_dom_sf"/>
</dbReference>
<dbReference type="PROSITE" id="PS50011">
    <property type="entry name" value="PROTEIN_KINASE_DOM"/>
    <property type="match status" value="1"/>
</dbReference>
<accession>A0AAP5Q9R5</accession>
<dbReference type="Pfam" id="PF13855">
    <property type="entry name" value="LRR_8"/>
    <property type="match status" value="1"/>
</dbReference>
<protein>
    <submittedName>
        <fullName evidence="5">Leucine-rich repeat-containing serine/threonine-protein kinase</fullName>
    </submittedName>
</protein>